<name>A0A4D6M4A8_VIGUN</name>
<accession>A0A4D6M4A8</accession>
<evidence type="ECO:0000313" key="1">
    <source>
        <dbReference type="EMBL" id="QCD95593.1"/>
    </source>
</evidence>
<gene>
    <name evidence="1" type="ORF">DEO72_LG6g287</name>
</gene>
<evidence type="ECO:0000313" key="2">
    <source>
        <dbReference type="Proteomes" id="UP000501690"/>
    </source>
</evidence>
<dbReference type="AlphaFoldDB" id="A0A4D6M4A8"/>
<sequence>MTRRCKWSSSRLPSPLRLGTSNACFAEQCRIGFSISLQSRAISPSYSPHCVFLHRPNLNDSGTPAIATRIRSASPHFRQSHY</sequence>
<keyword evidence="2" id="KW-1185">Reference proteome</keyword>
<dbReference type="EMBL" id="CP039350">
    <property type="protein sequence ID" value="QCD95593.1"/>
    <property type="molecule type" value="Genomic_DNA"/>
</dbReference>
<organism evidence="1 2">
    <name type="scientific">Vigna unguiculata</name>
    <name type="common">Cowpea</name>
    <dbReference type="NCBI Taxonomy" id="3917"/>
    <lineage>
        <taxon>Eukaryota</taxon>
        <taxon>Viridiplantae</taxon>
        <taxon>Streptophyta</taxon>
        <taxon>Embryophyta</taxon>
        <taxon>Tracheophyta</taxon>
        <taxon>Spermatophyta</taxon>
        <taxon>Magnoliopsida</taxon>
        <taxon>eudicotyledons</taxon>
        <taxon>Gunneridae</taxon>
        <taxon>Pentapetalae</taxon>
        <taxon>rosids</taxon>
        <taxon>fabids</taxon>
        <taxon>Fabales</taxon>
        <taxon>Fabaceae</taxon>
        <taxon>Papilionoideae</taxon>
        <taxon>50 kb inversion clade</taxon>
        <taxon>NPAAA clade</taxon>
        <taxon>indigoferoid/millettioid clade</taxon>
        <taxon>Phaseoleae</taxon>
        <taxon>Vigna</taxon>
    </lineage>
</organism>
<proteinExistence type="predicted"/>
<dbReference type="Proteomes" id="UP000501690">
    <property type="component" value="Linkage Group LG6"/>
</dbReference>
<reference evidence="1 2" key="1">
    <citation type="submission" date="2019-04" db="EMBL/GenBank/DDBJ databases">
        <title>An improved genome assembly and genetic linkage map for asparagus bean, Vigna unguiculata ssp. sesquipedialis.</title>
        <authorList>
            <person name="Xia Q."/>
            <person name="Zhang R."/>
            <person name="Dong Y."/>
        </authorList>
    </citation>
    <scope>NUCLEOTIDE SEQUENCE [LARGE SCALE GENOMIC DNA]</scope>
    <source>
        <tissue evidence="1">Leaf</tissue>
    </source>
</reference>
<protein>
    <submittedName>
        <fullName evidence="1">Uncharacterized protein</fullName>
    </submittedName>
</protein>